<dbReference type="EMBL" id="MCFL01000035">
    <property type="protein sequence ID" value="ORZ33499.1"/>
    <property type="molecule type" value="Genomic_DNA"/>
</dbReference>
<reference evidence="2 3" key="1">
    <citation type="submission" date="2016-07" db="EMBL/GenBank/DDBJ databases">
        <title>Pervasive Adenine N6-methylation of Active Genes in Fungi.</title>
        <authorList>
            <consortium name="DOE Joint Genome Institute"/>
            <person name="Mondo S.J."/>
            <person name="Dannebaum R.O."/>
            <person name="Kuo R.C."/>
            <person name="Labutti K."/>
            <person name="Haridas S."/>
            <person name="Kuo A."/>
            <person name="Salamov A."/>
            <person name="Ahrendt S.R."/>
            <person name="Lipzen A."/>
            <person name="Sullivan W."/>
            <person name="Andreopoulos W.B."/>
            <person name="Clum A."/>
            <person name="Lindquist E."/>
            <person name="Daum C."/>
            <person name="Ramamoorthy G.K."/>
            <person name="Gryganskyi A."/>
            <person name="Culley D."/>
            <person name="Magnuson J.K."/>
            <person name="James T.Y."/>
            <person name="O'Malley M.A."/>
            <person name="Stajich J.E."/>
            <person name="Spatafora J.W."/>
            <person name="Visel A."/>
            <person name="Grigoriev I.V."/>
        </authorList>
    </citation>
    <scope>NUCLEOTIDE SEQUENCE [LARGE SCALE GENOMIC DNA]</scope>
    <source>
        <strain evidence="2 3">PL171</strain>
    </source>
</reference>
<sequence length="414" mass="44329">MTMYRPRLALCFTGGKDSTLVLHLLLNRPDLLVTALHLDEQPATSPARPPPSIVLADDATAQQLPYQLAALVTFTPPNPSFLSHPVPAIQAAAAAMDLPHITAVVKGPDYAACYAAAIARLNVDVLVTGDMLDVCSGFMRRAAAAADVHMWCPLWGINRNLLWDLVLDTFKLEPVLTCVHVRKFVGTWTDDVALAGNESASTSSLSSLDDSEATEDEMSTSSGPDTIATGKKAIRSSSEEDPFASSSSDYYEEDADVSSLSTSSSSAASAAVQQRRINPRRTRAQQQQPAQAANSHADVDDEIAHSTDPAQPLMTRALAHAHLLVGSTLTRDVVNNWLRRAARMDGVDLAGEMGEYHTMVTNGALFKRGRVDLGAVATPPGKAGKVGKWDTSVDPSGEYVYLMTPRQPTVVPKV</sequence>
<dbReference type="AlphaFoldDB" id="A0A1Y2HG26"/>
<evidence type="ECO:0000313" key="2">
    <source>
        <dbReference type="EMBL" id="ORZ33499.1"/>
    </source>
</evidence>
<dbReference type="Proteomes" id="UP000193411">
    <property type="component" value="Unassembled WGS sequence"/>
</dbReference>
<keyword evidence="3" id="KW-1185">Reference proteome</keyword>
<feature type="compositionally biased region" description="Low complexity" evidence="1">
    <location>
        <begin position="199"/>
        <end position="208"/>
    </location>
</feature>
<feature type="compositionally biased region" description="Low complexity" evidence="1">
    <location>
        <begin position="257"/>
        <end position="271"/>
    </location>
</feature>
<dbReference type="OrthoDB" id="686384at2759"/>
<organism evidence="2 3">
    <name type="scientific">Catenaria anguillulae PL171</name>
    <dbReference type="NCBI Taxonomy" id="765915"/>
    <lineage>
        <taxon>Eukaryota</taxon>
        <taxon>Fungi</taxon>
        <taxon>Fungi incertae sedis</taxon>
        <taxon>Blastocladiomycota</taxon>
        <taxon>Blastocladiomycetes</taxon>
        <taxon>Blastocladiales</taxon>
        <taxon>Catenariaceae</taxon>
        <taxon>Catenaria</taxon>
    </lineage>
</organism>
<feature type="compositionally biased region" description="Low complexity" evidence="1">
    <location>
        <begin position="284"/>
        <end position="293"/>
    </location>
</feature>
<feature type="compositionally biased region" description="Acidic residues" evidence="1">
    <location>
        <begin position="209"/>
        <end position="218"/>
    </location>
</feature>
<feature type="region of interest" description="Disordered" evidence="1">
    <location>
        <begin position="199"/>
        <end position="300"/>
    </location>
</feature>
<evidence type="ECO:0000313" key="3">
    <source>
        <dbReference type="Proteomes" id="UP000193411"/>
    </source>
</evidence>
<gene>
    <name evidence="2" type="ORF">BCR44DRAFT_44329</name>
</gene>
<dbReference type="Gene3D" id="3.90.1490.10">
    <property type="entry name" value="putative n-type atp pyrophosphatase, domain 2"/>
    <property type="match status" value="1"/>
</dbReference>
<accession>A0A1Y2HG26</accession>
<dbReference type="SUPFAM" id="SSF52402">
    <property type="entry name" value="Adenine nucleotide alpha hydrolases-like"/>
    <property type="match status" value="2"/>
</dbReference>
<dbReference type="InterPro" id="IPR014729">
    <property type="entry name" value="Rossmann-like_a/b/a_fold"/>
</dbReference>
<proteinExistence type="predicted"/>
<evidence type="ECO:0008006" key="4">
    <source>
        <dbReference type="Google" id="ProtNLM"/>
    </source>
</evidence>
<evidence type="ECO:0000256" key="1">
    <source>
        <dbReference type="SAM" id="MobiDB-lite"/>
    </source>
</evidence>
<comment type="caution">
    <text evidence="2">The sequence shown here is derived from an EMBL/GenBank/DDBJ whole genome shotgun (WGS) entry which is preliminary data.</text>
</comment>
<dbReference type="STRING" id="765915.A0A1Y2HG26"/>
<name>A0A1Y2HG26_9FUNG</name>
<dbReference type="Gene3D" id="3.40.50.620">
    <property type="entry name" value="HUPs"/>
    <property type="match status" value="1"/>
</dbReference>
<protein>
    <recommendedName>
        <fullName evidence="4">Diphthine--ammonia ligase</fullName>
    </recommendedName>
</protein>